<keyword evidence="6" id="KW-0333">Golgi apparatus</keyword>
<proteinExistence type="inferred from homology"/>
<evidence type="ECO:0000256" key="3">
    <source>
        <dbReference type="ARBA" id="ARBA00017083"/>
    </source>
</evidence>
<evidence type="ECO:0000259" key="8">
    <source>
        <dbReference type="Pfam" id="PF04129"/>
    </source>
</evidence>
<dbReference type="Proteomes" id="UP001235939">
    <property type="component" value="Chromosome 08"/>
</dbReference>
<dbReference type="InterPro" id="IPR048319">
    <property type="entry name" value="Vps52_CC"/>
</dbReference>
<evidence type="ECO:0000313" key="11">
    <source>
        <dbReference type="Proteomes" id="UP001235939"/>
    </source>
</evidence>
<evidence type="ECO:0000313" key="10">
    <source>
        <dbReference type="EMBL" id="UYV71586.1"/>
    </source>
</evidence>
<dbReference type="InterPro" id="IPR007258">
    <property type="entry name" value="Vps52"/>
</dbReference>
<dbReference type="Pfam" id="PF20655">
    <property type="entry name" value="Vps52_C"/>
    <property type="match status" value="1"/>
</dbReference>
<sequence>MDTLATIPSPTFDLEHSSLEDLEDLKENLQDEFIKEALESGMDLREFSQKIERQLADVENNSIEDYIKESQNIAALHGQISCCDDILKNMEQMLRTFQADLGSISHEILSLQHQSVAMNIRLKNRQAIRGELSQFIDDIVVPESMIKHILETPVTEKEFLESLQMLDHKICFVRDQAFQEARACRDVQDVLDKLRIKALAKVREYLLQRVFSFRKPMTNYQIPQNAMLKNKFFYKFLAMHSPEVAMEVCSEYVGTLSRIYYSYFKSYVSRLMKLQFEVVADKDDLMGHEDTAKRSIFSGKPSLRNRSTVFTLGDRAAVLTTDLEAPILVPHAAARTDVKYTFESLFRSMQFALMDNACREYLFITEFFVGSNPMDIFGNVMGRTLNMFQKHVETYVQDCFDSIALFLSIHLILRYQHMMQKRGIPALERYWESLLAVLWPRFEHVLQLNIQSIHDCDPQRLGSIDLRPHYITRRYAEFSAAIHEINSTQPSERVVRGLAALHAEVENCVLRMAAEFPGRKEQLVFLLNNYDMMLGVLQERTKGAEDSREAESLKELLSARTQEYVEEALAPHFGGLITFVRDGEKMVERGQMEQLRREDKKVAPIIRGFNSSWKKSIEDINQEILRSFSNFKNGTNILQVGLTQLIQYYHRFQKLLSQPPLKSNPARTELLNIHHLMVEAKKYKTSF</sequence>
<evidence type="ECO:0000256" key="2">
    <source>
        <dbReference type="ARBA" id="ARBA00008180"/>
    </source>
</evidence>
<organism evidence="10 11">
    <name type="scientific">Cordylochernes scorpioides</name>
    <dbReference type="NCBI Taxonomy" id="51811"/>
    <lineage>
        <taxon>Eukaryota</taxon>
        <taxon>Metazoa</taxon>
        <taxon>Ecdysozoa</taxon>
        <taxon>Arthropoda</taxon>
        <taxon>Chelicerata</taxon>
        <taxon>Arachnida</taxon>
        <taxon>Pseudoscorpiones</taxon>
        <taxon>Cheliferoidea</taxon>
        <taxon>Chernetidae</taxon>
        <taxon>Cordylochernes</taxon>
    </lineage>
</organism>
<evidence type="ECO:0000256" key="4">
    <source>
        <dbReference type="ARBA" id="ARBA00022448"/>
    </source>
</evidence>
<name>A0ABY6KRV3_9ARAC</name>
<evidence type="ECO:0000256" key="7">
    <source>
        <dbReference type="SAM" id="Coils"/>
    </source>
</evidence>
<dbReference type="EMBL" id="CP092870">
    <property type="protein sequence ID" value="UYV71586.1"/>
    <property type="molecule type" value="Genomic_DNA"/>
</dbReference>
<feature type="coiled-coil region" evidence="7">
    <location>
        <begin position="12"/>
        <end position="39"/>
    </location>
</feature>
<comment type="subcellular location">
    <subcellularLocation>
        <location evidence="1">Golgi apparatus</location>
        <location evidence="1">trans-Golgi network</location>
    </subcellularLocation>
</comment>
<dbReference type="PANTHER" id="PTHR14190:SF7">
    <property type="entry name" value="VACUOLAR PROTEIN SORTING-ASSOCIATED PROTEIN 52 HOMOLOG"/>
    <property type="match status" value="1"/>
</dbReference>
<dbReference type="InterPro" id="IPR048361">
    <property type="entry name" value="Vps52_C"/>
</dbReference>
<accession>A0ABY6KRV3</accession>
<evidence type="ECO:0000256" key="5">
    <source>
        <dbReference type="ARBA" id="ARBA00022927"/>
    </source>
</evidence>
<keyword evidence="4" id="KW-0813">Transport</keyword>
<keyword evidence="7" id="KW-0175">Coiled coil</keyword>
<gene>
    <name evidence="10" type="ORF">LAZ67_8003778</name>
</gene>
<keyword evidence="5" id="KW-0653">Protein transport</keyword>
<dbReference type="PANTHER" id="PTHR14190">
    <property type="entry name" value="SUPPRESSOR OF ACTIN MUTATIONS 2/VACUOLAR PROTEIN SORTING 52"/>
    <property type="match status" value="1"/>
</dbReference>
<evidence type="ECO:0000256" key="6">
    <source>
        <dbReference type="ARBA" id="ARBA00023034"/>
    </source>
</evidence>
<evidence type="ECO:0000259" key="9">
    <source>
        <dbReference type="Pfam" id="PF20655"/>
    </source>
</evidence>
<dbReference type="Pfam" id="PF04129">
    <property type="entry name" value="Vps52_CC"/>
    <property type="match status" value="1"/>
</dbReference>
<reference evidence="10 11" key="1">
    <citation type="submission" date="2022-01" db="EMBL/GenBank/DDBJ databases">
        <title>A chromosomal length assembly of Cordylochernes scorpioides.</title>
        <authorList>
            <person name="Zeh D."/>
            <person name="Zeh J."/>
        </authorList>
    </citation>
    <scope>NUCLEOTIDE SEQUENCE [LARGE SCALE GENOMIC DNA]</scope>
    <source>
        <strain evidence="10">IN4F17</strain>
        <tissue evidence="10">Whole Body</tissue>
    </source>
</reference>
<feature type="domain" description="Vps52 coiled-coil" evidence="8">
    <location>
        <begin position="65"/>
        <end position="237"/>
    </location>
</feature>
<keyword evidence="11" id="KW-1185">Reference proteome</keyword>
<protein>
    <recommendedName>
        <fullName evidence="3">Vacuolar protein sorting-associated protein 52 homolog</fullName>
    </recommendedName>
</protein>
<evidence type="ECO:0000256" key="1">
    <source>
        <dbReference type="ARBA" id="ARBA00004601"/>
    </source>
</evidence>
<feature type="domain" description="Vps52 C-terminal" evidence="9">
    <location>
        <begin position="255"/>
        <end position="565"/>
    </location>
</feature>
<comment type="similarity">
    <text evidence="2">Belongs to the VPS52 family.</text>
</comment>